<dbReference type="PROSITE" id="PS51128">
    <property type="entry name" value="ZF_DKSA_2"/>
    <property type="match status" value="1"/>
</dbReference>
<dbReference type="Proteomes" id="UP001456513">
    <property type="component" value="Unassembled WGS sequence"/>
</dbReference>
<dbReference type="EMBL" id="JBBPCN010000001">
    <property type="protein sequence ID" value="MEK8072369.1"/>
    <property type="molecule type" value="Genomic_DNA"/>
</dbReference>
<dbReference type="Gene3D" id="1.20.120.910">
    <property type="entry name" value="DksA, coiled-coil domain"/>
    <property type="match status" value="1"/>
</dbReference>
<evidence type="ECO:0000256" key="3">
    <source>
        <dbReference type="ARBA" id="ARBA00022833"/>
    </source>
</evidence>
<dbReference type="PANTHER" id="PTHR33823:SF4">
    <property type="entry name" value="GENERAL STRESS PROTEIN 16O"/>
    <property type="match status" value="1"/>
</dbReference>
<reference evidence="6 7" key="1">
    <citation type="submission" date="2024-03" db="EMBL/GenBank/DDBJ databases">
        <title>Rhodococcus navarretei sp. nov. and Pseudarthrobacter quantumdoti sp. nov., two new species with the ability to biosynthesize Quantum Dots isolated from soil samples at Union Glacier, Antarctica.</title>
        <authorList>
            <person name="Vargas M."/>
        </authorList>
    </citation>
    <scope>NUCLEOTIDE SEQUENCE [LARGE SCALE GENOMIC DNA]</scope>
    <source>
        <strain evidence="6 7">EXRC-4A-4</strain>
    </source>
</reference>
<dbReference type="Pfam" id="PF01258">
    <property type="entry name" value="zf-dskA_traR"/>
    <property type="match status" value="1"/>
</dbReference>
<dbReference type="SUPFAM" id="SSF57716">
    <property type="entry name" value="Glucocorticoid receptor-like (DNA-binding domain)"/>
    <property type="match status" value="1"/>
</dbReference>
<sequence length="122" mass="13085">MPAGVSTGSVTDFGAVLGAERSRADHRLASLRDELASVIEGSRWTTDDDEHDPEGSTIAFERAKIAALIADTESELRDIDAAESRLSTGTYGSCERCGGEIPAIRLEALPAARRCVHCVRLR</sequence>
<feature type="domain" description="Zinc finger DksA/TraR C4-type" evidence="5">
    <location>
        <begin position="89"/>
        <end position="118"/>
    </location>
</feature>
<name>A0ABU9CYD3_9NOCA</name>
<comment type="caution">
    <text evidence="6">The sequence shown here is derived from an EMBL/GenBank/DDBJ whole genome shotgun (WGS) entry which is preliminary data.</text>
</comment>
<organism evidence="6 7">
    <name type="scientific">Rhodococcus navarretei</name>
    <dbReference type="NCBI Taxonomy" id="3128981"/>
    <lineage>
        <taxon>Bacteria</taxon>
        <taxon>Bacillati</taxon>
        <taxon>Actinomycetota</taxon>
        <taxon>Actinomycetes</taxon>
        <taxon>Mycobacteriales</taxon>
        <taxon>Nocardiaceae</taxon>
        <taxon>Rhodococcus</taxon>
    </lineage>
</organism>
<feature type="zinc finger region" description="dksA C4-type" evidence="4">
    <location>
        <begin position="94"/>
        <end position="118"/>
    </location>
</feature>
<dbReference type="InterPro" id="IPR020458">
    <property type="entry name" value="Znf_DskA_TraR_CS"/>
</dbReference>
<dbReference type="PROSITE" id="PS01102">
    <property type="entry name" value="ZF_DKSA_1"/>
    <property type="match status" value="1"/>
</dbReference>
<keyword evidence="7" id="KW-1185">Reference proteome</keyword>
<evidence type="ECO:0000313" key="7">
    <source>
        <dbReference type="Proteomes" id="UP001456513"/>
    </source>
</evidence>
<dbReference type="RefSeq" id="WP_341441785.1">
    <property type="nucleotide sequence ID" value="NZ_JBBPCN010000001.1"/>
</dbReference>
<keyword evidence="2" id="KW-0863">Zinc-finger</keyword>
<keyword evidence="1" id="KW-0479">Metal-binding</keyword>
<gene>
    <name evidence="6" type="ORF">AABD04_16125</name>
</gene>
<evidence type="ECO:0000256" key="2">
    <source>
        <dbReference type="ARBA" id="ARBA00022771"/>
    </source>
</evidence>
<dbReference type="InterPro" id="IPR000962">
    <property type="entry name" value="Znf_DskA_TraR"/>
</dbReference>
<accession>A0ABU9CYD3</accession>
<proteinExistence type="predicted"/>
<evidence type="ECO:0000256" key="4">
    <source>
        <dbReference type="PROSITE-ProRule" id="PRU00510"/>
    </source>
</evidence>
<evidence type="ECO:0000256" key="1">
    <source>
        <dbReference type="ARBA" id="ARBA00022723"/>
    </source>
</evidence>
<evidence type="ECO:0000313" key="6">
    <source>
        <dbReference type="EMBL" id="MEK8072369.1"/>
    </source>
</evidence>
<keyword evidence="3" id="KW-0862">Zinc</keyword>
<dbReference type="PANTHER" id="PTHR33823">
    <property type="entry name" value="RNA POLYMERASE-BINDING TRANSCRIPTION FACTOR DKSA-RELATED"/>
    <property type="match status" value="1"/>
</dbReference>
<evidence type="ECO:0000259" key="5">
    <source>
        <dbReference type="Pfam" id="PF01258"/>
    </source>
</evidence>
<protein>
    <submittedName>
        <fullName evidence="6">TraR/DksA C4-type zinc finger protein</fullName>
    </submittedName>
</protein>